<accession>A0A0H5BHM3</accession>
<proteinExistence type="predicted"/>
<dbReference type="SUPFAM" id="SSF50978">
    <property type="entry name" value="WD40 repeat-like"/>
    <property type="match status" value="1"/>
</dbReference>
<keyword evidence="1" id="KW-0542">Nucleomorph</keyword>
<sequence length="312" mass="37176">MTKNLCKIPTVTPVMVYKTMLFINHFTTSNKLNDFFFTSSINGFLHIWNIKVLFPIFRNFYKNHKFIFVNINKKSNLLATSSDNMEILLLKINKSLKYGKLIISTISKNVFKTLFTYLKFYKNNNLFLLSFGIVIWDITRCRIRNLSLRKSKRFEKIIINKMYKNLAIYYSENQIYFGNFKQSFTLKKIDLNTKITNIEWHSVFSNLILVSTKNSNMFLFDIRNIIYPIQKIKLKKIIPSIDFFRFSKIDNKIVVSSNNDNRIVIIGVKNFEFLKAYDVKIQSVLIKYKKINLQNWLSLSKQNNLILWKFIF</sequence>
<name>A0A0H5BHM3_9EUKA</name>
<evidence type="ECO:0000313" key="1">
    <source>
        <dbReference type="EMBL" id="BAS01638.1"/>
    </source>
</evidence>
<dbReference type="EMBL" id="AB996601">
    <property type="protein sequence ID" value="BAS01638.1"/>
    <property type="molecule type" value="Genomic_DNA"/>
</dbReference>
<protein>
    <submittedName>
        <fullName evidence="1">Uncharacterized protein</fullName>
    </submittedName>
</protein>
<organism evidence="1">
    <name type="scientific">Lotharella vacuolata</name>
    <dbReference type="NCBI Taxonomy" id="74820"/>
    <lineage>
        <taxon>Eukaryota</taxon>
        <taxon>Sar</taxon>
        <taxon>Rhizaria</taxon>
        <taxon>Cercozoa</taxon>
        <taxon>Chlorarachniophyceae</taxon>
        <taxon>Lotharella</taxon>
    </lineage>
</organism>
<reference evidence="1" key="1">
    <citation type="journal article" date="2015" name="Genome Biol. Evol.">
        <title>Nucleomorph Genome Sequences of Two Chlorarachniophytes, Amorphochlora amoebiformis and Lotharella vacuolata.</title>
        <authorList>
            <person name="Suzuki S."/>
            <person name="Shirato S."/>
            <person name="Hirakawa Y."/>
            <person name="Ishida K."/>
        </authorList>
    </citation>
    <scope>NUCLEOTIDE SEQUENCE</scope>
    <source>
        <strain evidence="1">CCMP240</strain>
    </source>
</reference>
<dbReference type="InterPro" id="IPR015943">
    <property type="entry name" value="WD40/YVTN_repeat-like_dom_sf"/>
</dbReference>
<dbReference type="Gene3D" id="2.130.10.10">
    <property type="entry name" value="YVTN repeat-like/Quinoprotein amine dehydrogenase"/>
    <property type="match status" value="1"/>
</dbReference>
<dbReference type="AlphaFoldDB" id="A0A0H5BHM3"/>
<geneLocation type="nucleomorph" evidence="1"/>
<dbReference type="InterPro" id="IPR036322">
    <property type="entry name" value="WD40_repeat_dom_sf"/>
</dbReference>